<dbReference type="Proteomes" id="UP000596902">
    <property type="component" value="Unassembled WGS sequence"/>
</dbReference>
<feature type="region of interest" description="Disordered" evidence="1">
    <location>
        <begin position="1"/>
        <end position="28"/>
    </location>
</feature>
<feature type="compositionally biased region" description="Gly residues" evidence="1">
    <location>
        <begin position="10"/>
        <end position="19"/>
    </location>
</feature>
<organism evidence="2 3">
    <name type="scientific">Alternaria burnsii</name>
    <dbReference type="NCBI Taxonomy" id="1187904"/>
    <lineage>
        <taxon>Eukaryota</taxon>
        <taxon>Fungi</taxon>
        <taxon>Dikarya</taxon>
        <taxon>Ascomycota</taxon>
        <taxon>Pezizomycotina</taxon>
        <taxon>Dothideomycetes</taxon>
        <taxon>Pleosporomycetidae</taxon>
        <taxon>Pleosporales</taxon>
        <taxon>Pleosporineae</taxon>
        <taxon>Pleosporaceae</taxon>
        <taxon>Alternaria</taxon>
        <taxon>Alternaria sect. Alternaria</taxon>
    </lineage>
</organism>
<dbReference type="RefSeq" id="XP_038783219.1">
    <property type="nucleotide sequence ID" value="XM_038933874.1"/>
</dbReference>
<dbReference type="GeneID" id="62207052"/>
<dbReference type="InterPro" id="IPR022085">
    <property type="entry name" value="OpdG"/>
</dbReference>
<dbReference type="PANTHER" id="PTHR38797">
    <property type="entry name" value="NUCLEAR PORE COMPLEX PROTEIN NUP85-RELATED"/>
    <property type="match status" value="1"/>
</dbReference>
<keyword evidence="3" id="KW-1185">Reference proteome</keyword>
<protein>
    <submittedName>
        <fullName evidence="2">Uncharacterized protein</fullName>
    </submittedName>
</protein>
<evidence type="ECO:0000256" key="1">
    <source>
        <dbReference type="SAM" id="MobiDB-lite"/>
    </source>
</evidence>
<sequence length="270" mass="29550">MSLSMRGRAGRGGGRGGGVRSLPRPSPTILRAMDDSMPVSSAASFLVTPAGSAFAAGDSQAGEAALWNIWNQVVEYASQTPAHKLDRVIEVLKAVADLEEPATFEIWGKQATWKQLPLLGPAIRESWDDERHAEPININAFAARLTAANLVDLSMYAIWTLRSVLEDSTPSQIYSKSGDKGCKVAAAWFIYASKVLYAFCKEGRRFGGRGAEQGSDIVGKEWNGYNEERWILWVERMEEVQRTAIDEDTKRVLQKAMEATQDASRPAAAG</sequence>
<gene>
    <name evidence="2" type="ORF">GT037_008827</name>
</gene>
<evidence type="ECO:0000313" key="3">
    <source>
        <dbReference type="Proteomes" id="UP000596902"/>
    </source>
</evidence>
<dbReference type="InterPro" id="IPR053204">
    <property type="entry name" value="Oxopyrrolidines_Biosynth-assoc"/>
</dbReference>
<dbReference type="AlphaFoldDB" id="A0A8H7AWG3"/>
<accession>A0A8H7AWG3</accession>
<reference evidence="2" key="1">
    <citation type="submission" date="2020-01" db="EMBL/GenBank/DDBJ databases">
        <authorList>
            <person name="Feng Z.H.Z."/>
        </authorList>
    </citation>
    <scope>NUCLEOTIDE SEQUENCE</scope>
    <source>
        <strain evidence="2">CBS107.38</strain>
    </source>
</reference>
<name>A0A8H7AWG3_9PLEO</name>
<dbReference type="EMBL" id="JAAABM010000014">
    <property type="protein sequence ID" value="KAF7672876.1"/>
    <property type="molecule type" value="Genomic_DNA"/>
</dbReference>
<proteinExistence type="predicted"/>
<dbReference type="Pfam" id="PF12311">
    <property type="entry name" value="DUF3632"/>
    <property type="match status" value="1"/>
</dbReference>
<reference evidence="2" key="2">
    <citation type="submission" date="2020-08" db="EMBL/GenBank/DDBJ databases">
        <title>Draft Genome Sequence of Cumin Blight Pathogen Alternaria burnsii.</title>
        <authorList>
            <person name="Feng Z."/>
        </authorList>
    </citation>
    <scope>NUCLEOTIDE SEQUENCE</scope>
    <source>
        <strain evidence="2">CBS107.38</strain>
    </source>
</reference>
<comment type="caution">
    <text evidence="2">The sequence shown here is derived from an EMBL/GenBank/DDBJ whole genome shotgun (WGS) entry which is preliminary data.</text>
</comment>
<evidence type="ECO:0000313" key="2">
    <source>
        <dbReference type="EMBL" id="KAF7672876.1"/>
    </source>
</evidence>
<dbReference type="PANTHER" id="PTHR38797:SF4">
    <property type="entry name" value="NUCLEAR PORE COMPLEX PROTEIN NUP85"/>
    <property type="match status" value="1"/>
</dbReference>